<protein>
    <recommendedName>
        <fullName evidence="4">Saposin B-type domain-containing protein</fullName>
    </recommendedName>
</protein>
<gene>
    <name evidence="5" type="primary">Acey_s0009.g725</name>
    <name evidence="5" type="synonym">Acey-R74.10</name>
    <name evidence="5" type="ORF">Y032_0009g725</name>
</gene>
<evidence type="ECO:0000313" key="6">
    <source>
        <dbReference type="Proteomes" id="UP000024635"/>
    </source>
</evidence>
<dbReference type="AlphaFoldDB" id="A0A016VJG8"/>
<dbReference type="InterPro" id="IPR008139">
    <property type="entry name" value="SaposinB_dom"/>
</dbReference>
<dbReference type="EMBL" id="JARK01001345">
    <property type="protein sequence ID" value="EYC27441.1"/>
    <property type="molecule type" value="Genomic_DNA"/>
</dbReference>
<dbReference type="SMART" id="SM00741">
    <property type="entry name" value="SapB"/>
    <property type="match status" value="1"/>
</dbReference>
<dbReference type="InterPro" id="IPR008138">
    <property type="entry name" value="SapB_2"/>
</dbReference>
<dbReference type="OrthoDB" id="5842335at2759"/>
<keyword evidence="2" id="KW-0325">Glycoprotein</keyword>
<dbReference type="Proteomes" id="UP000024635">
    <property type="component" value="Unassembled WGS sequence"/>
</dbReference>
<dbReference type="InterPro" id="IPR011001">
    <property type="entry name" value="Saposin-like"/>
</dbReference>
<keyword evidence="1" id="KW-1015">Disulfide bond</keyword>
<feature type="chain" id="PRO_5001490748" description="Saposin B-type domain-containing protein" evidence="3">
    <location>
        <begin position="21"/>
        <end position="99"/>
    </location>
</feature>
<keyword evidence="6" id="KW-1185">Reference proteome</keyword>
<evidence type="ECO:0000256" key="2">
    <source>
        <dbReference type="ARBA" id="ARBA00023180"/>
    </source>
</evidence>
<dbReference type="Pfam" id="PF03489">
    <property type="entry name" value="SapB_2"/>
    <property type="match status" value="1"/>
</dbReference>
<accession>A0A016VJG8</accession>
<evidence type="ECO:0000259" key="4">
    <source>
        <dbReference type="PROSITE" id="PS50015"/>
    </source>
</evidence>
<evidence type="ECO:0000313" key="5">
    <source>
        <dbReference type="EMBL" id="EYC27441.1"/>
    </source>
</evidence>
<name>A0A016VJG8_9BILA</name>
<keyword evidence="3" id="KW-0732">Signal</keyword>
<sequence length="99" mass="10827">MSVRVVLPGLLIAFVSLVAAQDNIMSCMFCEVITEELGKEPTAAGTIQGMFKRCSRMGLVEPVCDQFVTEYAKRIFILARSGVPPAAICDRLSLCGERR</sequence>
<feature type="signal peptide" evidence="3">
    <location>
        <begin position="1"/>
        <end position="20"/>
    </location>
</feature>
<proteinExistence type="predicted"/>
<dbReference type="PROSITE" id="PS50015">
    <property type="entry name" value="SAP_B"/>
    <property type="match status" value="1"/>
</dbReference>
<organism evidence="5 6">
    <name type="scientific">Ancylostoma ceylanicum</name>
    <dbReference type="NCBI Taxonomy" id="53326"/>
    <lineage>
        <taxon>Eukaryota</taxon>
        <taxon>Metazoa</taxon>
        <taxon>Ecdysozoa</taxon>
        <taxon>Nematoda</taxon>
        <taxon>Chromadorea</taxon>
        <taxon>Rhabditida</taxon>
        <taxon>Rhabditina</taxon>
        <taxon>Rhabditomorpha</taxon>
        <taxon>Strongyloidea</taxon>
        <taxon>Ancylostomatidae</taxon>
        <taxon>Ancylostomatinae</taxon>
        <taxon>Ancylostoma</taxon>
    </lineage>
</organism>
<feature type="domain" description="Saposin B-type" evidence="4">
    <location>
        <begin position="23"/>
        <end position="99"/>
    </location>
</feature>
<dbReference type="Gene3D" id="1.10.225.10">
    <property type="entry name" value="Saposin-like"/>
    <property type="match status" value="1"/>
</dbReference>
<dbReference type="PANTHER" id="PTHR11480">
    <property type="entry name" value="SAPOSIN-RELATED"/>
    <property type="match status" value="1"/>
</dbReference>
<dbReference type="InterPro" id="IPR051428">
    <property type="entry name" value="Sphingo_Act-Surfact_Prot"/>
</dbReference>
<comment type="caution">
    <text evidence="5">The sequence shown here is derived from an EMBL/GenBank/DDBJ whole genome shotgun (WGS) entry which is preliminary data.</text>
</comment>
<evidence type="ECO:0000256" key="3">
    <source>
        <dbReference type="SAM" id="SignalP"/>
    </source>
</evidence>
<dbReference type="SUPFAM" id="SSF47862">
    <property type="entry name" value="Saposin"/>
    <property type="match status" value="1"/>
</dbReference>
<evidence type="ECO:0000256" key="1">
    <source>
        <dbReference type="ARBA" id="ARBA00023157"/>
    </source>
</evidence>
<reference evidence="6" key="1">
    <citation type="journal article" date="2015" name="Nat. Genet.">
        <title>The genome and transcriptome of the zoonotic hookworm Ancylostoma ceylanicum identify infection-specific gene families.</title>
        <authorList>
            <person name="Schwarz E.M."/>
            <person name="Hu Y."/>
            <person name="Antoshechkin I."/>
            <person name="Miller M.M."/>
            <person name="Sternberg P.W."/>
            <person name="Aroian R.V."/>
        </authorList>
    </citation>
    <scope>NUCLEOTIDE SEQUENCE</scope>
    <source>
        <strain evidence="6">HY135</strain>
    </source>
</reference>